<comment type="caution">
    <text evidence="1">The sequence shown here is derived from an EMBL/GenBank/DDBJ whole genome shotgun (WGS) entry which is preliminary data.</text>
</comment>
<organism evidence="1 2">
    <name type="scientific">Phyllobacterium myrsinacearum</name>
    <dbReference type="NCBI Taxonomy" id="28101"/>
    <lineage>
        <taxon>Bacteria</taxon>
        <taxon>Pseudomonadati</taxon>
        <taxon>Pseudomonadota</taxon>
        <taxon>Alphaproteobacteria</taxon>
        <taxon>Hyphomicrobiales</taxon>
        <taxon>Phyllobacteriaceae</taxon>
        <taxon>Phyllobacterium</taxon>
    </lineage>
</organism>
<dbReference type="AlphaFoldDB" id="A0A839ENA4"/>
<evidence type="ECO:0000313" key="2">
    <source>
        <dbReference type="Proteomes" id="UP000549052"/>
    </source>
</evidence>
<keyword evidence="2" id="KW-1185">Reference proteome</keyword>
<dbReference type="Pfam" id="PF06282">
    <property type="entry name" value="DUF1036"/>
    <property type="match status" value="1"/>
</dbReference>
<evidence type="ECO:0000313" key="1">
    <source>
        <dbReference type="EMBL" id="MBA8879738.1"/>
    </source>
</evidence>
<name>A0A839ENA4_9HYPH</name>
<dbReference type="RefSeq" id="WP_246711813.1">
    <property type="nucleotide sequence ID" value="NZ_JACGXN010000005.1"/>
</dbReference>
<protein>
    <submittedName>
        <fullName evidence="1">Putative membrane protein</fullName>
    </submittedName>
</protein>
<dbReference type="InterPro" id="IPR009380">
    <property type="entry name" value="DUF1036"/>
</dbReference>
<dbReference type="Proteomes" id="UP000549052">
    <property type="component" value="Unassembled WGS sequence"/>
</dbReference>
<proteinExistence type="predicted"/>
<dbReference type="EMBL" id="JACGXN010000005">
    <property type="protein sequence ID" value="MBA8879738.1"/>
    <property type="molecule type" value="Genomic_DNA"/>
</dbReference>
<gene>
    <name evidence="1" type="ORF">FHW16_003457</name>
</gene>
<reference evidence="1 2" key="1">
    <citation type="submission" date="2020-07" db="EMBL/GenBank/DDBJ databases">
        <title>Genomic Encyclopedia of Type Strains, Phase IV (KMG-V): Genome sequencing to study the core and pangenomes of soil and plant-associated prokaryotes.</title>
        <authorList>
            <person name="Whitman W."/>
        </authorList>
    </citation>
    <scope>NUCLEOTIDE SEQUENCE [LARGE SCALE GENOMIC DNA]</scope>
    <source>
        <strain evidence="1 2">AN3</strain>
    </source>
</reference>
<accession>A0A839ENA4</accession>
<sequence length="158" mass="17838">MMDQIRHHCRDRSKGIQLFNPKKTYWFVVVLAAPLLFTAPKGAQAAFTVCNQTADVANVAIGEQVGGEMRTEGWWAIAANRCADVIKSKLSNRYIYVHAIDVQGRPILDGGVMLCVDTKKFQIVGKDACWQRNHLRGVFKEVDTQSSDNWTLFLTDRH</sequence>